<dbReference type="Pfam" id="PF14361">
    <property type="entry name" value="RsbRD_N"/>
    <property type="match status" value="1"/>
</dbReference>
<feature type="domain" description="RsbT co-antagonist protein RsbRD N-terminal" evidence="3">
    <location>
        <begin position="25"/>
        <end position="162"/>
    </location>
</feature>
<dbReference type="InterPro" id="IPR025751">
    <property type="entry name" value="RsbRD_N_dom"/>
</dbReference>
<dbReference type="PANTHER" id="PTHR33744:SF1">
    <property type="entry name" value="DNA-BINDING TRANSCRIPTIONAL ACTIVATOR ADER"/>
    <property type="match status" value="1"/>
</dbReference>
<dbReference type="RefSeq" id="WP_344606242.1">
    <property type="nucleotide sequence ID" value="NZ_BAAAHE010000025.1"/>
</dbReference>
<comment type="similarity">
    <text evidence="1">Belongs to the CdaR family.</text>
</comment>
<comment type="caution">
    <text evidence="5">The sequence shown here is derived from an EMBL/GenBank/DDBJ whole genome shotgun (WGS) entry which is preliminary data.</text>
</comment>
<evidence type="ECO:0000313" key="6">
    <source>
        <dbReference type="Proteomes" id="UP001500957"/>
    </source>
</evidence>
<dbReference type="InterPro" id="IPR042070">
    <property type="entry name" value="PucR_C-HTH_sf"/>
</dbReference>
<dbReference type="Pfam" id="PF13556">
    <property type="entry name" value="HTH_30"/>
    <property type="match status" value="1"/>
</dbReference>
<evidence type="ECO:0000259" key="4">
    <source>
        <dbReference type="Pfam" id="PF17853"/>
    </source>
</evidence>
<proteinExistence type="inferred from homology"/>
<dbReference type="InterPro" id="IPR041522">
    <property type="entry name" value="CdaR_GGDEF"/>
</dbReference>
<feature type="domain" description="CdaR GGDEF-like" evidence="4">
    <location>
        <begin position="184"/>
        <end position="292"/>
    </location>
</feature>
<accession>A0ABP3S3N8</accession>
<dbReference type="Pfam" id="PF17853">
    <property type="entry name" value="GGDEF_2"/>
    <property type="match status" value="1"/>
</dbReference>
<dbReference type="InterPro" id="IPR051448">
    <property type="entry name" value="CdaR-like_regulators"/>
</dbReference>
<gene>
    <name evidence="5" type="ORF">GCM10009547_30560</name>
</gene>
<organism evidence="5 6">
    <name type="scientific">Sporichthya brevicatena</name>
    <dbReference type="NCBI Taxonomy" id="171442"/>
    <lineage>
        <taxon>Bacteria</taxon>
        <taxon>Bacillati</taxon>
        <taxon>Actinomycetota</taxon>
        <taxon>Actinomycetes</taxon>
        <taxon>Sporichthyales</taxon>
        <taxon>Sporichthyaceae</taxon>
        <taxon>Sporichthya</taxon>
    </lineage>
</organism>
<dbReference type="PANTHER" id="PTHR33744">
    <property type="entry name" value="CARBOHYDRATE DIACID REGULATOR"/>
    <property type="match status" value="1"/>
</dbReference>
<evidence type="ECO:0000259" key="3">
    <source>
        <dbReference type="Pfam" id="PF14361"/>
    </source>
</evidence>
<evidence type="ECO:0000313" key="5">
    <source>
        <dbReference type="EMBL" id="GAA0625190.1"/>
    </source>
</evidence>
<reference evidence="6" key="1">
    <citation type="journal article" date="2019" name="Int. J. Syst. Evol. Microbiol.">
        <title>The Global Catalogue of Microorganisms (GCM) 10K type strain sequencing project: providing services to taxonomists for standard genome sequencing and annotation.</title>
        <authorList>
            <consortium name="The Broad Institute Genomics Platform"/>
            <consortium name="The Broad Institute Genome Sequencing Center for Infectious Disease"/>
            <person name="Wu L."/>
            <person name="Ma J."/>
        </authorList>
    </citation>
    <scope>NUCLEOTIDE SEQUENCE [LARGE SCALE GENOMIC DNA]</scope>
    <source>
        <strain evidence="6">JCM 10671</strain>
    </source>
</reference>
<dbReference type="Gene3D" id="1.10.10.2840">
    <property type="entry name" value="PucR C-terminal helix-turn-helix domain"/>
    <property type="match status" value="1"/>
</dbReference>
<evidence type="ECO:0000256" key="1">
    <source>
        <dbReference type="ARBA" id="ARBA00006754"/>
    </source>
</evidence>
<dbReference type="InterPro" id="IPR025736">
    <property type="entry name" value="PucR_C-HTH_dom"/>
</dbReference>
<sequence>MDRPKVAQLLSEVARRHAPGDRDTAATLHREVLPGVPELTAVPVIARQTQQMVDEHVAAITAALAAAGSPQPVELAAITAPFARDCAHWDVSVGAILRSYQRGHQRLWQLWQQRIETEIADPEARAAVVALCAEVLLEYVTAGMEVTVHTHAVEREARLRGASWRQRDDVLAVLEGRASGSEHELSRRLGHPLERTHVAFVCWSRARFSGRDVGGLEAAAREWADAAAGCAPLLVPVDSTTTWGWISAPAGAGWLDGELPAPRDGFRIATGTPAPGPAGFRASHAEALRAQTIASAAAVPVGVTRFADVATLAVLTDDVEALRRFVAAQLGDLALPGEREERLRATLRNYLDGGTNIRAVARELNYHRNTIQQRLELAARLRGRPLDEDRSGLALALAVAEHYGPAVLAPDPATPG</sequence>
<feature type="domain" description="PucR C-terminal helix-turn-helix" evidence="2">
    <location>
        <begin position="343"/>
        <end position="399"/>
    </location>
</feature>
<keyword evidence="6" id="KW-1185">Reference proteome</keyword>
<name>A0ABP3S3N8_9ACTN</name>
<dbReference type="Proteomes" id="UP001500957">
    <property type="component" value="Unassembled WGS sequence"/>
</dbReference>
<evidence type="ECO:0000259" key="2">
    <source>
        <dbReference type="Pfam" id="PF13556"/>
    </source>
</evidence>
<protein>
    <submittedName>
        <fullName evidence="5">PucR family transcriptional regulator</fullName>
    </submittedName>
</protein>
<dbReference type="EMBL" id="BAAAHE010000025">
    <property type="protein sequence ID" value="GAA0625190.1"/>
    <property type="molecule type" value="Genomic_DNA"/>
</dbReference>